<dbReference type="Gene3D" id="1.10.4190.10">
    <property type="entry name" value="Urease accessory protein UreF"/>
    <property type="match status" value="1"/>
</dbReference>
<evidence type="ECO:0000256" key="5">
    <source>
        <dbReference type="SAM" id="SignalP"/>
    </source>
</evidence>
<name>A0A4V6DWE2_9PEZI</name>
<feature type="compositionally biased region" description="Polar residues" evidence="4">
    <location>
        <begin position="38"/>
        <end position="51"/>
    </location>
</feature>
<dbReference type="PANTHER" id="PTHR33620:SF1">
    <property type="entry name" value="UREASE ACCESSORY PROTEIN F"/>
    <property type="match status" value="1"/>
</dbReference>
<reference evidence="6 7" key="1">
    <citation type="submission" date="2018-02" db="EMBL/GenBank/DDBJ databases">
        <title>Draft genome sequences of Elsinoe sp., causing black scab on jojoba.</title>
        <authorList>
            <person name="Stodart B."/>
            <person name="Jeffress S."/>
            <person name="Ash G."/>
            <person name="Arun Chinnappa K."/>
        </authorList>
    </citation>
    <scope>NUCLEOTIDE SEQUENCE [LARGE SCALE GENOMIC DNA]</scope>
    <source>
        <strain evidence="6 7">Hillstone_2</strain>
    </source>
</reference>
<evidence type="ECO:0000313" key="7">
    <source>
        <dbReference type="Proteomes" id="UP000308133"/>
    </source>
</evidence>
<gene>
    <name evidence="6" type="ORF">C1H76_7785</name>
</gene>
<keyword evidence="2" id="KW-0143">Chaperone</keyword>
<organism evidence="6 7">
    <name type="scientific">Elsinoe australis</name>
    <dbReference type="NCBI Taxonomy" id="40998"/>
    <lineage>
        <taxon>Eukaryota</taxon>
        <taxon>Fungi</taxon>
        <taxon>Dikarya</taxon>
        <taxon>Ascomycota</taxon>
        <taxon>Pezizomycotina</taxon>
        <taxon>Dothideomycetes</taxon>
        <taxon>Dothideomycetidae</taxon>
        <taxon>Myriangiales</taxon>
        <taxon>Elsinoaceae</taxon>
        <taxon>Elsinoe</taxon>
    </lineage>
</organism>
<accession>A0A4V6DWE2</accession>
<evidence type="ECO:0000256" key="4">
    <source>
        <dbReference type="SAM" id="MobiDB-lite"/>
    </source>
</evidence>
<feature type="signal peptide" evidence="5">
    <location>
        <begin position="1"/>
        <end position="22"/>
    </location>
</feature>
<comment type="similarity">
    <text evidence="3">Belongs to the UreF family.</text>
</comment>
<keyword evidence="5" id="KW-0732">Signal</keyword>
<feature type="region of interest" description="Disordered" evidence="4">
    <location>
        <begin position="38"/>
        <end position="65"/>
    </location>
</feature>
<proteinExistence type="inferred from homology"/>
<dbReference type="EMBL" id="PTQR01000102">
    <property type="protein sequence ID" value="TKX20102.1"/>
    <property type="molecule type" value="Genomic_DNA"/>
</dbReference>
<dbReference type="HAMAP" id="MF_01385">
    <property type="entry name" value="UreF"/>
    <property type="match status" value="1"/>
</dbReference>
<dbReference type="InterPro" id="IPR002639">
    <property type="entry name" value="UreF"/>
</dbReference>
<dbReference type="GO" id="GO:0016151">
    <property type="term" value="F:nickel cation binding"/>
    <property type="evidence" value="ECO:0007669"/>
    <property type="project" value="InterPro"/>
</dbReference>
<dbReference type="Pfam" id="PF01730">
    <property type="entry name" value="UreF"/>
    <property type="match status" value="1"/>
</dbReference>
<keyword evidence="1" id="KW-0996">Nickel insertion</keyword>
<evidence type="ECO:0000256" key="1">
    <source>
        <dbReference type="ARBA" id="ARBA00022988"/>
    </source>
</evidence>
<evidence type="ECO:0000256" key="2">
    <source>
        <dbReference type="ARBA" id="ARBA00023186"/>
    </source>
</evidence>
<dbReference type="Proteomes" id="UP000308133">
    <property type="component" value="Unassembled WGS sequence"/>
</dbReference>
<sequence length="304" mass="32316">MTSSLHALLLLSDSALPLGSFAFSSGLESYLAHSKHQSQFQSQIPPSTTTAPRGGPPQPQQWKPTPASLHLFLHHSLHNQASTALPFMLAAHRSPHRLLELDDILDASTACTVARRASTAQGRALASLWTRALRDGITPSETSAPAFDAVENYIATFTSGAIGPGGGAGTKDGIEALLDAAPQAHLPPLFGAVTRAMGLAEGDAAYVFLLNHAKAVLSAAVRAGVMGPYQSQAVLAGREVEGWILGVVEEVRCRGRREGTVQDEGRGIEADEAWRLVEEAGVSIPAMDLWMGRHEVLYSRIFNS</sequence>
<dbReference type="PANTHER" id="PTHR33620">
    <property type="entry name" value="UREASE ACCESSORY PROTEIN F"/>
    <property type="match status" value="1"/>
</dbReference>
<comment type="caution">
    <text evidence="6">The sequence shown here is derived from an EMBL/GenBank/DDBJ whole genome shotgun (WGS) entry which is preliminary data.</text>
</comment>
<evidence type="ECO:0000313" key="6">
    <source>
        <dbReference type="EMBL" id="TKX20102.1"/>
    </source>
</evidence>
<feature type="chain" id="PRO_5020987948" evidence="5">
    <location>
        <begin position="23"/>
        <end position="304"/>
    </location>
</feature>
<dbReference type="AlphaFoldDB" id="A0A4V6DWE2"/>
<dbReference type="InterPro" id="IPR038277">
    <property type="entry name" value="UreF_sf"/>
</dbReference>
<protein>
    <submittedName>
        <fullName evidence="6">UreF-like protein</fullName>
    </submittedName>
</protein>
<evidence type="ECO:0000256" key="3">
    <source>
        <dbReference type="ARBA" id="ARBA00046339"/>
    </source>
</evidence>